<evidence type="ECO:0008006" key="6">
    <source>
        <dbReference type="Google" id="ProtNLM"/>
    </source>
</evidence>
<comment type="similarity">
    <text evidence="1">Belongs to the CCDC149 family.</text>
</comment>
<dbReference type="EMBL" id="OV170234">
    <property type="protein sequence ID" value="CAH0719982.1"/>
    <property type="molecule type" value="Genomic_DNA"/>
</dbReference>
<evidence type="ECO:0000256" key="1">
    <source>
        <dbReference type="ARBA" id="ARBA00005872"/>
    </source>
</evidence>
<dbReference type="AlphaFoldDB" id="A0A8J9VW87"/>
<dbReference type="PANTHER" id="PTHR21682:SF2">
    <property type="entry name" value="COILED-COIL DOMAIN-CONTAINING PROTEIN 149"/>
    <property type="match status" value="1"/>
</dbReference>
<name>A0A8J9VW87_9NEOP</name>
<keyword evidence="5" id="KW-1185">Reference proteome</keyword>
<dbReference type="PANTHER" id="PTHR21682">
    <property type="entry name" value="COILED-COIL DOMAIN-CONTAINING PROTEIN 149"/>
    <property type="match status" value="1"/>
</dbReference>
<evidence type="ECO:0000313" key="5">
    <source>
        <dbReference type="Proteomes" id="UP000838878"/>
    </source>
</evidence>
<dbReference type="Pfam" id="PF09789">
    <property type="entry name" value="CC149"/>
    <property type="match status" value="1"/>
</dbReference>
<evidence type="ECO:0000256" key="3">
    <source>
        <dbReference type="SAM" id="Coils"/>
    </source>
</evidence>
<reference evidence="4" key="1">
    <citation type="submission" date="2021-12" db="EMBL/GenBank/DDBJ databases">
        <authorList>
            <person name="Martin H S."/>
        </authorList>
    </citation>
    <scope>NUCLEOTIDE SEQUENCE</scope>
</reference>
<dbReference type="Proteomes" id="UP000838878">
    <property type="component" value="Chromosome 14"/>
</dbReference>
<sequence>MSMCLLNTIFEYVIMSNKMFTKTNKVQFQDQQLDDYVLENSVLKSKLQSKIDALSIMGKELDKCSMERDRYKILVEQLKCKKNLQDKTNNWDGFTPTNTISGSEILARIKEHNNMLKLEVETLKSKLEEANDDIDALRKQMQKEQSFEEYNGNKKLSQTSKVDYEQMLHELEKIQKKYQQIQLDYRATLDEKEELVSDRDYYKSKVQRLNHQISYILSNRVKSQMEEIDPPKPYVDIDALLTENKYLHERITQLLVEKEIIKRTLTKYKTLLDNRSKNDPLNIKKGFLDVMTQKQVREFLDINSKTGFKRSSAAELKSLCLGLFEALNDKSIALQHQRKTNQILANRITELEKTLESWCSGQKCIPTFPSQMLIEELLNDSGSVKSDEIKEKLDTNYTNKITYTDSDEEINKSKEDLSDVNYEDVNEDRSLSSKIVLPQDLQELVKEALAELKSTQ</sequence>
<feature type="coiled-coil region" evidence="3">
    <location>
        <begin position="106"/>
        <end position="191"/>
    </location>
</feature>
<feature type="non-terminal residue" evidence="4">
    <location>
        <position position="456"/>
    </location>
</feature>
<keyword evidence="2 3" id="KW-0175">Coiled coil</keyword>
<proteinExistence type="inferred from homology"/>
<evidence type="ECO:0000313" key="4">
    <source>
        <dbReference type="EMBL" id="CAH0719982.1"/>
    </source>
</evidence>
<dbReference type="OrthoDB" id="5917629at2759"/>
<protein>
    <recommendedName>
        <fullName evidence="6">Coiled-coil domain-containing protein 149</fullName>
    </recommendedName>
</protein>
<evidence type="ECO:0000256" key="2">
    <source>
        <dbReference type="ARBA" id="ARBA00023054"/>
    </source>
</evidence>
<accession>A0A8J9VW87</accession>
<gene>
    <name evidence="4" type="ORF">BINO364_LOCUS6264</name>
</gene>
<organism evidence="4 5">
    <name type="scientific">Brenthis ino</name>
    <name type="common">lesser marbled fritillary</name>
    <dbReference type="NCBI Taxonomy" id="405034"/>
    <lineage>
        <taxon>Eukaryota</taxon>
        <taxon>Metazoa</taxon>
        <taxon>Ecdysozoa</taxon>
        <taxon>Arthropoda</taxon>
        <taxon>Hexapoda</taxon>
        <taxon>Insecta</taxon>
        <taxon>Pterygota</taxon>
        <taxon>Neoptera</taxon>
        <taxon>Endopterygota</taxon>
        <taxon>Lepidoptera</taxon>
        <taxon>Glossata</taxon>
        <taxon>Ditrysia</taxon>
        <taxon>Papilionoidea</taxon>
        <taxon>Nymphalidae</taxon>
        <taxon>Heliconiinae</taxon>
        <taxon>Argynnini</taxon>
        <taxon>Brenthis</taxon>
    </lineage>
</organism>
<dbReference type="InterPro" id="IPR019179">
    <property type="entry name" value="CC149"/>
</dbReference>